<name>A0A812L521_9DINO</name>
<protein>
    <submittedName>
        <fullName evidence="2">Uncharacterized protein</fullName>
    </submittedName>
</protein>
<evidence type="ECO:0000313" key="2">
    <source>
        <dbReference type="EMBL" id="CAE7239227.1"/>
    </source>
</evidence>
<comment type="caution">
    <text evidence="2">The sequence shown here is derived from an EMBL/GenBank/DDBJ whole genome shotgun (WGS) entry which is preliminary data.</text>
</comment>
<organism evidence="2 3">
    <name type="scientific">Symbiodinium necroappetens</name>
    <dbReference type="NCBI Taxonomy" id="1628268"/>
    <lineage>
        <taxon>Eukaryota</taxon>
        <taxon>Sar</taxon>
        <taxon>Alveolata</taxon>
        <taxon>Dinophyceae</taxon>
        <taxon>Suessiales</taxon>
        <taxon>Symbiodiniaceae</taxon>
        <taxon>Symbiodinium</taxon>
    </lineage>
</organism>
<dbReference type="Proteomes" id="UP000601435">
    <property type="component" value="Unassembled WGS sequence"/>
</dbReference>
<reference evidence="2" key="1">
    <citation type="submission" date="2021-02" db="EMBL/GenBank/DDBJ databases">
        <authorList>
            <person name="Dougan E. K."/>
            <person name="Rhodes N."/>
            <person name="Thang M."/>
            <person name="Chan C."/>
        </authorList>
    </citation>
    <scope>NUCLEOTIDE SEQUENCE</scope>
</reference>
<keyword evidence="1" id="KW-0732">Signal</keyword>
<gene>
    <name evidence="2" type="ORF">SNEC2469_LOCUS4205</name>
</gene>
<feature type="chain" id="PRO_5032496004" evidence="1">
    <location>
        <begin position="25"/>
        <end position="162"/>
    </location>
</feature>
<dbReference type="EMBL" id="CAJNJA010008675">
    <property type="protein sequence ID" value="CAE7239227.1"/>
    <property type="molecule type" value="Genomic_DNA"/>
</dbReference>
<feature type="signal peptide" evidence="1">
    <location>
        <begin position="1"/>
        <end position="24"/>
    </location>
</feature>
<keyword evidence="3" id="KW-1185">Reference proteome</keyword>
<sequence>MQSTLTGSWAWQLWLALHWKPALETWHWGWCCRRRVDMVQSATAVHRKNTKLCRSRSPMLIPFPVWLCSVKCLVSLTWPCPRTTLGRLWGAGEEKLQWAQSRVSSLGGLLTSFLFELGKCTTYPLVLYDFIKSMGEQREGLFWWMSWNRKTEDPKPTGNTCE</sequence>
<evidence type="ECO:0000313" key="3">
    <source>
        <dbReference type="Proteomes" id="UP000601435"/>
    </source>
</evidence>
<proteinExistence type="predicted"/>
<accession>A0A812L521</accession>
<dbReference type="OrthoDB" id="10348864at2759"/>
<evidence type="ECO:0000256" key="1">
    <source>
        <dbReference type="SAM" id="SignalP"/>
    </source>
</evidence>
<dbReference type="AlphaFoldDB" id="A0A812L521"/>